<feature type="transmembrane region" description="Helical" evidence="6">
    <location>
        <begin position="67"/>
        <end position="93"/>
    </location>
</feature>
<keyword evidence="5" id="KW-0046">Antibiotic resistance</keyword>
<feature type="transmembrane region" description="Helical" evidence="6">
    <location>
        <begin position="154"/>
        <end position="176"/>
    </location>
</feature>
<organism evidence="8 9">
    <name type="scientific">Lentzea cavernae</name>
    <dbReference type="NCBI Taxonomy" id="2020703"/>
    <lineage>
        <taxon>Bacteria</taxon>
        <taxon>Bacillati</taxon>
        <taxon>Actinomycetota</taxon>
        <taxon>Actinomycetes</taxon>
        <taxon>Pseudonocardiales</taxon>
        <taxon>Pseudonocardiaceae</taxon>
        <taxon>Lentzea</taxon>
    </lineage>
</organism>
<dbReference type="PANTHER" id="PTHR43229:SF2">
    <property type="entry name" value="NODULATION PROTEIN J"/>
    <property type="match status" value="1"/>
</dbReference>
<feature type="domain" description="ABC transmembrane type-2" evidence="7">
    <location>
        <begin position="36"/>
        <end position="272"/>
    </location>
</feature>
<dbReference type="InterPro" id="IPR047817">
    <property type="entry name" value="ABC2_TM_bact-type"/>
</dbReference>
<comment type="subcellular location">
    <subcellularLocation>
        <location evidence="6">Cell membrane</location>
        <topology evidence="6">Multi-pass membrane protein</topology>
    </subcellularLocation>
    <subcellularLocation>
        <location evidence="1">Membrane</location>
        <topology evidence="1">Multi-pass membrane protein</topology>
    </subcellularLocation>
</comment>
<keyword evidence="4 6" id="KW-0472">Membrane</keyword>
<dbReference type="InterPro" id="IPR000412">
    <property type="entry name" value="ABC_2_transport"/>
</dbReference>
<dbReference type="Proteomes" id="UP000605568">
    <property type="component" value="Unassembled WGS sequence"/>
</dbReference>
<evidence type="ECO:0000256" key="3">
    <source>
        <dbReference type="ARBA" id="ARBA00022989"/>
    </source>
</evidence>
<comment type="similarity">
    <text evidence="6">Belongs to the ABC-2 integral membrane protein family.</text>
</comment>
<dbReference type="InterPro" id="IPR051784">
    <property type="entry name" value="Nod_factor_ABC_transporter"/>
</dbReference>
<gene>
    <name evidence="8" type="ORF">GCM10017774_71000</name>
</gene>
<evidence type="ECO:0000256" key="1">
    <source>
        <dbReference type="ARBA" id="ARBA00004141"/>
    </source>
</evidence>
<evidence type="ECO:0000256" key="6">
    <source>
        <dbReference type="RuleBase" id="RU361157"/>
    </source>
</evidence>
<dbReference type="Pfam" id="PF01061">
    <property type="entry name" value="ABC2_membrane"/>
    <property type="match status" value="1"/>
</dbReference>
<dbReference type="PIRSF" id="PIRSF006648">
    <property type="entry name" value="DrrB"/>
    <property type="match status" value="1"/>
</dbReference>
<reference evidence="9" key="1">
    <citation type="journal article" date="2019" name="Int. J. Syst. Evol. Microbiol.">
        <title>The Global Catalogue of Microorganisms (GCM) 10K type strain sequencing project: providing services to taxonomists for standard genome sequencing and annotation.</title>
        <authorList>
            <consortium name="The Broad Institute Genomics Platform"/>
            <consortium name="The Broad Institute Genome Sequencing Center for Infectious Disease"/>
            <person name="Wu L."/>
            <person name="Ma J."/>
        </authorList>
    </citation>
    <scope>NUCLEOTIDE SEQUENCE [LARGE SCALE GENOMIC DNA]</scope>
    <source>
        <strain evidence="9">CGMCC 4.7367</strain>
    </source>
</reference>
<feature type="transmembrane region" description="Helical" evidence="6">
    <location>
        <begin position="188"/>
        <end position="206"/>
    </location>
</feature>
<keyword evidence="3 6" id="KW-1133">Transmembrane helix</keyword>
<evidence type="ECO:0000259" key="7">
    <source>
        <dbReference type="PROSITE" id="PS51012"/>
    </source>
</evidence>
<dbReference type="RefSeq" id="WP_191303725.1">
    <property type="nucleotide sequence ID" value="NZ_BNAR01000014.1"/>
</dbReference>
<proteinExistence type="inferred from homology"/>
<keyword evidence="6" id="KW-1003">Cell membrane</keyword>
<comment type="caution">
    <text evidence="8">The sequence shown here is derived from an EMBL/GenBank/DDBJ whole genome shotgun (WGS) entry which is preliminary data.</text>
</comment>
<dbReference type="EMBL" id="BNAR01000014">
    <property type="protein sequence ID" value="GHH55053.1"/>
    <property type="molecule type" value="Genomic_DNA"/>
</dbReference>
<name>A0ABQ3MPA2_9PSEU</name>
<keyword evidence="2 6" id="KW-0812">Transmembrane</keyword>
<feature type="transmembrane region" description="Helical" evidence="6">
    <location>
        <begin position="250"/>
        <end position="269"/>
    </location>
</feature>
<keyword evidence="6" id="KW-0813">Transport</keyword>
<accession>A0ABQ3MPA2</accession>
<dbReference type="PROSITE" id="PS51012">
    <property type="entry name" value="ABC_TM2"/>
    <property type="match status" value="1"/>
</dbReference>
<feature type="transmembrane region" description="Helical" evidence="6">
    <location>
        <begin position="42"/>
        <end position="61"/>
    </location>
</feature>
<evidence type="ECO:0000256" key="2">
    <source>
        <dbReference type="ARBA" id="ARBA00022692"/>
    </source>
</evidence>
<evidence type="ECO:0000256" key="4">
    <source>
        <dbReference type="ARBA" id="ARBA00023136"/>
    </source>
</evidence>
<protein>
    <recommendedName>
        <fullName evidence="6">Transport permease protein</fullName>
    </recommendedName>
</protein>
<dbReference type="InterPro" id="IPR013525">
    <property type="entry name" value="ABC2_TM"/>
</dbReference>
<evidence type="ECO:0000313" key="8">
    <source>
        <dbReference type="EMBL" id="GHH55053.1"/>
    </source>
</evidence>
<evidence type="ECO:0000256" key="5">
    <source>
        <dbReference type="ARBA" id="ARBA00023251"/>
    </source>
</evidence>
<dbReference type="PANTHER" id="PTHR43229">
    <property type="entry name" value="NODULATION PROTEIN J"/>
    <property type="match status" value="1"/>
</dbReference>
<evidence type="ECO:0000313" key="9">
    <source>
        <dbReference type="Proteomes" id="UP000605568"/>
    </source>
</evidence>
<keyword evidence="9" id="KW-1185">Reference proteome</keyword>
<sequence>MTTPVLSEAATSKTAALPSTLSLGLSRGATELREFFRQKENLIFTISLPALLMLLLGTVYVKEVAAAQMFAASMIGAGIISTSFVGLGMSVVADREDGTLKRLRGTPMPFASYFLGKIILVFVSSLFEAVLLLAVGVLRFDLELPTSAEKWLTFAWVFTLGVVACSLIGVALSAIAKSTRNAAGVLNLPYIVLQFLSGVFIMQSALPESLRTVGSFFPLKWVCQGFRSVFALNDDYAVMEAAGSWELGKIALVLGAWTIVGLVLVGRTFRWSNTSR</sequence>
<feature type="transmembrane region" description="Helical" evidence="6">
    <location>
        <begin position="114"/>
        <end position="134"/>
    </location>
</feature>